<dbReference type="AlphaFoldDB" id="A0A915LC44"/>
<name>A0A915LC44_ROMCU</name>
<organism evidence="1 2">
    <name type="scientific">Romanomermis culicivorax</name>
    <name type="common">Nematode worm</name>
    <dbReference type="NCBI Taxonomy" id="13658"/>
    <lineage>
        <taxon>Eukaryota</taxon>
        <taxon>Metazoa</taxon>
        <taxon>Ecdysozoa</taxon>
        <taxon>Nematoda</taxon>
        <taxon>Enoplea</taxon>
        <taxon>Dorylaimia</taxon>
        <taxon>Mermithida</taxon>
        <taxon>Mermithoidea</taxon>
        <taxon>Mermithidae</taxon>
        <taxon>Romanomermis</taxon>
    </lineage>
</organism>
<keyword evidence="1" id="KW-1185">Reference proteome</keyword>
<evidence type="ECO:0000313" key="2">
    <source>
        <dbReference type="WBParaSite" id="nRc.2.0.1.t47918-RA"/>
    </source>
</evidence>
<reference evidence="2" key="1">
    <citation type="submission" date="2022-11" db="UniProtKB">
        <authorList>
            <consortium name="WormBaseParasite"/>
        </authorList>
    </citation>
    <scope>IDENTIFICATION</scope>
</reference>
<proteinExistence type="predicted"/>
<protein>
    <submittedName>
        <fullName evidence="2">Uncharacterized protein</fullName>
    </submittedName>
</protein>
<dbReference type="Proteomes" id="UP000887565">
    <property type="component" value="Unplaced"/>
</dbReference>
<dbReference type="WBParaSite" id="nRc.2.0.1.t47918-RA">
    <property type="protein sequence ID" value="nRc.2.0.1.t47918-RA"/>
    <property type="gene ID" value="nRc.2.0.1.g47918"/>
</dbReference>
<accession>A0A915LC44</accession>
<evidence type="ECO:0000313" key="1">
    <source>
        <dbReference type="Proteomes" id="UP000887565"/>
    </source>
</evidence>
<sequence length="133" mass="14776">MQLDQWPTTCHNMQTEQPNPKLTQFGADVIIILLREGGHPSKAEVKMGITYQPLQQSHWYSLCPTTITVVGSGQTILLIDEGGGPKAQAPHLLTASPGRPFRDPANFVKINPYAMPINKCQVKNINFTRNTEH</sequence>